<evidence type="ECO:0000256" key="4">
    <source>
        <dbReference type="ARBA" id="ARBA00023136"/>
    </source>
</evidence>
<proteinExistence type="predicted"/>
<dbReference type="InterPro" id="IPR051533">
    <property type="entry name" value="WaaL-like"/>
</dbReference>
<dbReference type="Pfam" id="PF04932">
    <property type="entry name" value="Wzy_C"/>
    <property type="match status" value="1"/>
</dbReference>
<evidence type="ECO:0000256" key="2">
    <source>
        <dbReference type="ARBA" id="ARBA00022692"/>
    </source>
</evidence>
<sequence>MQTRFSDGTPMPKQHLALLWIGFLWINVAPFLSLYRVGPLSSFYLESGSLLGALFLCAAAAYCGLLRVRLPAAAVGFLLLAAFWWLQARVLHLTYPGMSDMVVGTFAVLALTAWACQGWMTRYGQTRVVSVFAGALLIGALLQAVIAFMQFKGWAGAEWFKGILAAGGKDGINGQLGQRNHLGHYLMWGILAAGWLAGMRKIPAWAGVWLLVLLTAVLGLVNSRTIFTYLMAVGMLLPFWRWYGGRESARVVRFMLLALILAALFQFGMAPLLDWLGAGGYQTAAERVAGGGFQGSARDIEWSKAWQAFQSAPWLGHGWNGFARQSFLLHAETHTFSNNILSVLFTHSHNIVLQLLAETGLAGTLLAAACLAAALRPMLRRPATPASLLPLALLTVSLCHSMLEYPLWYIYFLTPFAVMLSLSPAADPAPAAAPRLRQLAGSVATVVLAAGIVHLGWQYTELTRYSRQAKNETAAQAAEQTAGLRRIAEQSPMLRYYAELNLTRRADPADADVQPWAEQAAIDALSYRPYANAHQAGLYLYRKGETERGAQWMQAMYYYYPYQMPFYARKVRANAAFAPLLPKLLADCRAFAETPGRSAAKPCS</sequence>
<feature type="transmembrane region" description="Helical" evidence="5">
    <location>
        <begin position="182"/>
        <end position="197"/>
    </location>
</feature>
<comment type="subcellular location">
    <subcellularLocation>
        <location evidence="1">Membrane</location>
        <topology evidence="1">Multi-pass membrane protein</topology>
    </subcellularLocation>
</comment>
<feature type="transmembrane region" description="Helical" evidence="5">
    <location>
        <begin position="43"/>
        <end position="63"/>
    </location>
</feature>
<feature type="transmembrane region" description="Helical" evidence="5">
    <location>
        <begin position="439"/>
        <end position="457"/>
    </location>
</feature>
<feature type="domain" description="O-antigen ligase-related" evidence="6">
    <location>
        <begin position="210"/>
        <end position="367"/>
    </location>
</feature>
<evidence type="ECO:0000313" key="10">
    <source>
        <dbReference type="Proteomes" id="UP000254651"/>
    </source>
</evidence>
<dbReference type="Proteomes" id="UP000254651">
    <property type="component" value="Unassembled WGS sequence"/>
</dbReference>
<keyword evidence="2 5" id="KW-0812">Transmembrane</keyword>
<feature type="domain" description="Protein glycosylation ligase" evidence="8">
    <location>
        <begin position="176"/>
        <end position="196"/>
    </location>
</feature>
<dbReference type="EMBL" id="UGQS01000001">
    <property type="protein sequence ID" value="STZ75409.1"/>
    <property type="molecule type" value="Genomic_DNA"/>
</dbReference>
<keyword evidence="3 5" id="KW-1133">Transmembrane helix</keyword>
<feature type="transmembrane region" description="Helical" evidence="5">
    <location>
        <begin position="128"/>
        <end position="151"/>
    </location>
</feature>
<feature type="transmembrane region" description="Helical" evidence="5">
    <location>
        <begin position="16"/>
        <end position="37"/>
    </location>
</feature>
<name>A0A378UFD3_BERDE</name>
<gene>
    <name evidence="9" type="ORF">NCTC10295_00133</name>
</gene>
<dbReference type="RefSeq" id="WP_066078353.1">
    <property type="nucleotide sequence ID" value="NZ_CP181246.1"/>
</dbReference>
<organism evidence="9 10">
    <name type="scientific">Bergeriella denitrificans</name>
    <name type="common">Neisseria denitrificans</name>
    <dbReference type="NCBI Taxonomy" id="494"/>
    <lineage>
        <taxon>Bacteria</taxon>
        <taxon>Pseudomonadati</taxon>
        <taxon>Pseudomonadota</taxon>
        <taxon>Betaproteobacteria</taxon>
        <taxon>Neisseriales</taxon>
        <taxon>Neisseriaceae</taxon>
        <taxon>Bergeriella</taxon>
    </lineage>
</organism>
<dbReference type="AlphaFoldDB" id="A0A378UFD3"/>
<feature type="domain" description="Virulence factor membrane-bound polymerase C-terminal" evidence="7">
    <location>
        <begin position="391"/>
        <end position="569"/>
    </location>
</feature>
<feature type="transmembrane region" description="Helical" evidence="5">
    <location>
        <begin position="70"/>
        <end position="87"/>
    </location>
</feature>
<evidence type="ECO:0000256" key="1">
    <source>
        <dbReference type="ARBA" id="ARBA00004141"/>
    </source>
</evidence>
<dbReference type="InterPro" id="IPR021797">
    <property type="entry name" value="Wzy_C_2"/>
</dbReference>
<dbReference type="PANTHER" id="PTHR37422:SF21">
    <property type="entry name" value="EXOQ-LIKE PROTEIN"/>
    <property type="match status" value="1"/>
</dbReference>
<protein>
    <submittedName>
        <fullName evidence="9">Integral membrane protein</fullName>
    </submittedName>
</protein>
<feature type="transmembrane region" description="Helical" evidence="5">
    <location>
        <begin position="255"/>
        <end position="273"/>
    </location>
</feature>
<feature type="transmembrane region" description="Helical" evidence="5">
    <location>
        <begin position="226"/>
        <end position="243"/>
    </location>
</feature>
<feature type="transmembrane region" description="Helical" evidence="5">
    <location>
        <begin position="93"/>
        <end position="116"/>
    </location>
</feature>
<dbReference type="Pfam" id="PF11846">
    <property type="entry name" value="Wzy_C_2"/>
    <property type="match status" value="1"/>
</dbReference>
<dbReference type="InterPro" id="IPR031726">
    <property type="entry name" value="PglL_A"/>
</dbReference>
<evidence type="ECO:0000313" key="9">
    <source>
        <dbReference type="EMBL" id="STZ75409.1"/>
    </source>
</evidence>
<feature type="transmembrane region" description="Helical" evidence="5">
    <location>
        <begin position="386"/>
        <end position="403"/>
    </location>
</feature>
<feature type="transmembrane region" description="Helical" evidence="5">
    <location>
        <begin position="351"/>
        <end position="374"/>
    </location>
</feature>
<evidence type="ECO:0000256" key="5">
    <source>
        <dbReference type="SAM" id="Phobius"/>
    </source>
</evidence>
<dbReference type="GO" id="GO:0016020">
    <property type="term" value="C:membrane"/>
    <property type="evidence" value="ECO:0007669"/>
    <property type="project" value="UniProtKB-SubCell"/>
</dbReference>
<keyword evidence="4 5" id="KW-0472">Membrane</keyword>
<feature type="transmembrane region" description="Helical" evidence="5">
    <location>
        <begin position="204"/>
        <end position="220"/>
    </location>
</feature>
<evidence type="ECO:0000259" key="8">
    <source>
        <dbReference type="Pfam" id="PF15864"/>
    </source>
</evidence>
<keyword evidence="10" id="KW-1185">Reference proteome</keyword>
<reference evidence="9 10" key="1">
    <citation type="submission" date="2018-06" db="EMBL/GenBank/DDBJ databases">
        <authorList>
            <consortium name="Pathogen Informatics"/>
            <person name="Doyle S."/>
        </authorList>
    </citation>
    <scope>NUCLEOTIDE SEQUENCE [LARGE SCALE GENOMIC DNA]</scope>
    <source>
        <strain evidence="9 10">NCTC10295</strain>
    </source>
</reference>
<dbReference type="InterPro" id="IPR007016">
    <property type="entry name" value="O-antigen_ligase-rel_domated"/>
</dbReference>
<evidence type="ECO:0000259" key="6">
    <source>
        <dbReference type="Pfam" id="PF04932"/>
    </source>
</evidence>
<evidence type="ECO:0000259" key="7">
    <source>
        <dbReference type="Pfam" id="PF11846"/>
    </source>
</evidence>
<dbReference type="PANTHER" id="PTHR37422">
    <property type="entry name" value="TEICHURONIC ACID BIOSYNTHESIS PROTEIN TUAE"/>
    <property type="match status" value="1"/>
</dbReference>
<evidence type="ECO:0000256" key="3">
    <source>
        <dbReference type="ARBA" id="ARBA00022989"/>
    </source>
</evidence>
<accession>A0A378UFD3</accession>
<dbReference type="Pfam" id="PF15864">
    <property type="entry name" value="PglL_A"/>
    <property type="match status" value="1"/>
</dbReference>